<keyword evidence="2" id="KW-1185">Reference proteome</keyword>
<proteinExistence type="predicted"/>
<organism evidence="1 2">
    <name type="scientific">Strongylus vulgaris</name>
    <name type="common">Blood worm</name>
    <dbReference type="NCBI Taxonomy" id="40348"/>
    <lineage>
        <taxon>Eukaryota</taxon>
        <taxon>Metazoa</taxon>
        <taxon>Ecdysozoa</taxon>
        <taxon>Nematoda</taxon>
        <taxon>Chromadorea</taxon>
        <taxon>Rhabditida</taxon>
        <taxon>Rhabditina</taxon>
        <taxon>Rhabditomorpha</taxon>
        <taxon>Strongyloidea</taxon>
        <taxon>Strongylidae</taxon>
        <taxon>Strongylus</taxon>
    </lineage>
</organism>
<evidence type="ECO:0000313" key="1">
    <source>
        <dbReference type="EMBL" id="VDM80463.1"/>
    </source>
</evidence>
<accession>A0A3P7JHZ6</accession>
<dbReference type="EMBL" id="UYYB01108716">
    <property type="protein sequence ID" value="VDM80463.1"/>
    <property type="molecule type" value="Genomic_DNA"/>
</dbReference>
<feature type="non-terminal residue" evidence="1">
    <location>
        <position position="66"/>
    </location>
</feature>
<reference evidence="1 2" key="1">
    <citation type="submission" date="2018-11" db="EMBL/GenBank/DDBJ databases">
        <authorList>
            <consortium name="Pathogen Informatics"/>
        </authorList>
    </citation>
    <scope>NUCLEOTIDE SEQUENCE [LARGE SCALE GENOMIC DNA]</scope>
</reference>
<gene>
    <name evidence="1" type="ORF">SVUK_LOCUS15461</name>
</gene>
<sequence>MILATDLITSKTTKHVATDAATAVNKQREIRAEQIESIRDDIIDEKNFEAQPRCGTHETSEKIKQS</sequence>
<dbReference type="AlphaFoldDB" id="A0A3P7JHZ6"/>
<evidence type="ECO:0000313" key="2">
    <source>
        <dbReference type="Proteomes" id="UP000270094"/>
    </source>
</evidence>
<name>A0A3P7JHZ6_STRVU</name>
<protein>
    <submittedName>
        <fullName evidence="1">Uncharacterized protein</fullName>
    </submittedName>
</protein>
<dbReference type="Proteomes" id="UP000270094">
    <property type="component" value="Unassembled WGS sequence"/>
</dbReference>